<reference evidence="2" key="1">
    <citation type="journal article" date="2015" name="Nat. Genet.">
        <title>The genome and transcriptome of the zoonotic hookworm Ancylostoma ceylanicum identify infection-specific gene families.</title>
        <authorList>
            <person name="Schwarz E.M."/>
            <person name="Hu Y."/>
            <person name="Antoshechkin I."/>
            <person name="Miller M.M."/>
            <person name="Sternberg P.W."/>
            <person name="Aroian R.V."/>
        </authorList>
    </citation>
    <scope>NUCLEOTIDE SEQUENCE</scope>
    <source>
        <strain evidence="2">HY135</strain>
    </source>
</reference>
<name>A0A016UDR4_9BILA</name>
<evidence type="ECO:0000313" key="1">
    <source>
        <dbReference type="EMBL" id="EYC13310.1"/>
    </source>
</evidence>
<organism evidence="1 2">
    <name type="scientific">Ancylostoma ceylanicum</name>
    <dbReference type="NCBI Taxonomy" id="53326"/>
    <lineage>
        <taxon>Eukaryota</taxon>
        <taxon>Metazoa</taxon>
        <taxon>Ecdysozoa</taxon>
        <taxon>Nematoda</taxon>
        <taxon>Chromadorea</taxon>
        <taxon>Rhabditida</taxon>
        <taxon>Rhabditina</taxon>
        <taxon>Rhabditomorpha</taxon>
        <taxon>Strongyloidea</taxon>
        <taxon>Ancylostomatidae</taxon>
        <taxon>Ancylostomatinae</taxon>
        <taxon>Ancylostoma</taxon>
    </lineage>
</organism>
<proteinExistence type="predicted"/>
<dbReference type="AlphaFoldDB" id="A0A016UDR4"/>
<keyword evidence="2" id="KW-1185">Reference proteome</keyword>
<accession>A0A016UDR4</accession>
<sequence>MESYPSSVEKLSRRKSFSPFARLTNTWDSIIVSPYDSMRSRYVVFVIVMESRFIKLKAIPAQVFLSEMFYSGFWSFGELRIHPQNTQETLEIGDLIPIDYAMICKLATDSNRRYTPVHLDSVLIPSLIPPLNRETAHSQMEGELCCGYGVGGCDVVTEKEPAMS</sequence>
<comment type="caution">
    <text evidence="1">The sequence shown here is derived from an EMBL/GenBank/DDBJ whole genome shotgun (WGS) entry which is preliminary data.</text>
</comment>
<evidence type="ECO:0000313" key="2">
    <source>
        <dbReference type="Proteomes" id="UP000024635"/>
    </source>
</evidence>
<protein>
    <submittedName>
        <fullName evidence="1">Uncharacterized protein</fullName>
    </submittedName>
</protein>
<gene>
    <name evidence="1" type="primary">Acey_s0044.g910</name>
    <name evidence="1" type="ORF">Y032_0044g910</name>
</gene>
<dbReference type="EMBL" id="JARK01001380">
    <property type="protein sequence ID" value="EYC13310.1"/>
    <property type="molecule type" value="Genomic_DNA"/>
</dbReference>
<dbReference type="Proteomes" id="UP000024635">
    <property type="component" value="Unassembled WGS sequence"/>
</dbReference>